<protein>
    <submittedName>
        <fullName evidence="2">Mitotic checkpoint regulator, MAD2B-interacting-domain-containing protein</fullName>
    </submittedName>
</protein>
<evidence type="ECO:0000313" key="3">
    <source>
        <dbReference type="Proteomes" id="UP001164286"/>
    </source>
</evidence>
<comment type="caution">
    <text evidence="2">The sequence shown here is derived from an EMBL/GenBank/DDBJ whole genome shotgun (WGS) entry which is preliminary data.</text>
</comment>
<feature type="compositionally biased region" description="Low complexity" evidence="1">
    <location>
        <begin position="190"/>
        <end position="206"/>
    </location>
</feature>
<feature type="region of interest" description="Disordered" evidence="1">
    <location>
        <begin position="1"/>
        <end position="235"/>
    </location>
</feature>
<dbReference type="EMBL" id="JAKWFO010000011">
    <property type="protein sequence ID" value="KAI9633157.1"/>
    <property type="molecule type" value="Genomic_DNA"/>
</dbReference>
<feature type="compositionally biased region" description="Acidic residues" evidence="1">
    <location>
        <begin position="64"/>
        <end position="77"/>
    </location>
</feature>
<proteinExistence type="predicted"/>
<feature type="compositionally biased region" description="Acidic residues" evidence="1">
    <location>
        <begin position="147"/>
        <end position="156"/>
    </location>
</feature>
<evidence type="ECO:0000313" key="2">
    <source>
        <dbReference type="EMBL" id="KAI9633157.1"/>
    </source>
</evidence>
<reference evidence="2" key="1">
    <citation type="journal article" date="2022" name="G3 (Bethesda)">
        <title>High quality genome of the basidiomycete yeast Dioszegia hungarica PDD-24b-2 isolated from cloud water.</title>
        <authorList>
            <person name="Jarrige D."/>
            <person name="Haridas S."/>
            <person name="Bleykasten-Grosshans C."/>
            <person name="Joly M."/>
            <person name="Nadalig T."/>
            <person name="Sancelme M."/>
            <person name="Vuilleumier S."/>
            <person name="Grigoriev I.V."/>
            <person name="Amato P."/>
            <person name="Bringel F."/>
        </authorList>
    </citation>
    <scope>NUCLEOTIDE SEQUENCE</scope>
    <source>
        <strain evidence="2">PDD-24b-2</strain>
    </source>
</reference>
<dbReference type="Pfam" id="PF10253">
    <property type="entry name" value="PRCC"/>
    <property type="match status" value="1"/>
</dbReference>
<dbReference type="RefSeq" id="XP_052942934.1">
    <property type="nucleotide sequence ID" value="XM_053089029.1"/>
</dbReference>
<dbReference type="InterPro" id="IPR018800">
    <property type="entry name" value="PRCC"/>
</dbReference>
<dbReference type="Proteomes" id="UP001164286">
    <property type="component" value="Unassembled WGS sequence"/>
</dbReference>
<dbReference type="PANTHER" id="PTHR13621">
    <property type="entry name" value="PROLINE-RICH PROTEIN PRCC"/>
    <property type="match status" value="1"/>
</dbReference>
<feature type="compositionally biased region" description="Gly residues" evidence="1">
    <location>
        <begin position="89"/>
        <end position="98"/>
    </location>
</feature>
<sequence>MLLANYASDSDSDNEAGPSNKSVPVPVPTKSAQPTAAKGKKRAGPIKITLDLPKTKAGAGDENGTADDEDGEVDDADEGGREVKKAKIGTGGPKGGKGSSSLLGMLPAPKRKLPAAIPSGASLGVNKSMATKPKLPVPSFAGAGAGDQDDDEDEDERPAASSRSGVLLPPSMARKAKKREEPPLDLFGLASSASASAPPPTSSSTSLKPPQITSAPAVADFQPPPPTADDPYPGYYLLPGGQWAAYEPEYYHSFFATAAEEEAEEDGGRIGKHWADYDQSAELVDVQASEGLGEAREREMRKQLAKPKKNQEEFEYKPVGQVKGLATERHQLSSLLNVAFTQRDQLEDRIAANKKSARMAKTKYGF</sequence>
<dbReference type="GO" id="GO:0005634">
    <property type="term" value="C:nucleus"/>
    <property type="evidence" value="ECO:0007669"/>
    <property type="project" value="TreeGrafter"/>
</dbReference>
<dbReference type="AlphaFoldDB" id="A0AA38H385"/>
<evidence type="ECO:0000256" key="1">
    <source>
        <dbReference type="SAM" id="MobiDB-lite"/>
    </source>
</evidence>
<accession>A0AA38H385</accession>
<keyword evidence="3" id="KW-1185">Reference proteome</keyword>
<dbReference type="GeneID" id="77728234"/>
<name>A0AA38H385_9TREE</name>
<dbReference type="PANTHER" id="PTHR13621:SF2">
    <property type="entry name" value="PROLINE-RICH PROTEIN PRCC"/>
    <property type="match status" value="1"/>
</dbReference>
<gene>
    <name evidence="2" type="ORF">MKK02DRAFT_34867</name>
</gene>
<organism evidence="2 3">
    <name type="scientific">Dioszegia hungarica</name>
    <dbReference type="NCBI Taxonomy" id="4972"/>
    <lineage>
        <taxon>Eukaryota</taxon>
        <taxon>Fungi</taxon>
        <taxon>Dikarya</taxon>
        <taxon>Basidiomycota</taxon>
        <taxon>Agaricomycotina</taxon>
        <taxon>Tremellomycetes</taxon>
        <taxon>Tremellales</taxon>
        <taxon>Bulleribasidiaceae</taxon>
        <taxon>Dioszegia</taxon>
    </lineage>
</organism>